<keyword evidence="8" id="KW-0460">Magnesium</keyword>
<evidence type="ECO:0000256" key="3">
    <source>
        <dbReference type="ARBA" id="ARBA00016337"/>
    </source>
</evidence>
<evidence type="ECO:0000256" key="6">
    <source>
        <dbReference type="ARBA" id="ARBA00022723"/>
    </source>
</evidence>
<dbReference type="EMBL" id="JAXAVX010000014">
    <property type="protein sequence ID" value="MDX8153443.1"/>
    <property type="molecule type" value="Genomic_DNA"/>
</dbReference>
<keyword evidence="4" id="KW-0285">Flavoprotein</keyword>
<proteinExistence type="predicted"/>
<protein>
    <recommendedName>
        <fullName evidence="3">FAD:protein FMN transferase</fullName>
        <ecNumber evidence="2">2.7.1.180</ecNumber>
    </recommendedName>
    <alternativeName>
        <fullName evidence="9">Flavin transferase</fullName>
    </alternativeName>
</protein>
<dbReference type="GO" id="GO:0016740">
    <property type="term" value="F:transferase activity"/>
    <property type="evidence" value="ECO:0007669"/>
    <property type="project" value="UniProtKB-KW"/>
</dbReference>
<evidence type="ECO:0000256" key="9">
    <source>
        <dbReference type="ARBA" id="ARBA00031306"/>
    </source>
</evidence>
<dbReference type="PANTHER" id="PTHR30040">
    <property type="entry name" value="THIAMINE BIOSYNTHESIS LIPOPROTEIN APBE"/>
    <property type="match status" value="1"/>
</dbReference>
<evidence type="ECO:0000256" key="8">
    <source>
        <dbReference type="ARBA" id="ARBA00022842"/>
    </source>
</evidence>
<sequence>MTAVPSLRFPAGTRDAPAPPLRAASTFRALGTACRVVVESPSSGPDPGAAVAAVRDLVAEAQRRLTRFAPDSDLMLLNRAREETVVVHPLVLDALGAAQAATARTEGLLDPTVLPALVAEGYAESRRDARPAGLLAALRDAPTRRPAAPAHDGRWRSVRLGRRERTVTRPVGVQLDVGATAKGWLADRAAALLHPFARWAVDLGGDLRVGGPGARTRPFAVDVAGPLGGPVGRVLLSGGAIATSGIDRRIWRRPDGRPAHHLIDPSSGRSAWTGLLTVTALAPTAEEAEILAGATLLRGPAAVDALAPRGGLAVDEHGVVLRHATDRAGAWRWSA</sequence>
<dbReference type="Proteomes" id="UP001277761">
    <property type="component" value="Unassembled WGS sequence"/>
</dbReference>
<dbReference type="PANTHER" id="PTHR30040:SF2">
    <property type="entry name" value="FAD:PROTEIN FMN TRANSFERASE"/>
    <property type="match status" value="1"/>
</dbReference>
<keyword evidence="7" id="KW-0274">FAD</keyword>
<evidence type="ECO:0000256" key="7">
    <source>
        <dbReference type="ARBA" id="ARBA00022827"/>
    </source>
</evidence>
<evidence type="ECO:0000256" key="4">
    <source>
        <dbReference type="ARBA" id="ARBA00022630"/>
    </source>
</evidence>
<dbReference type="Pfam" id="PF02424">
    <property type="entry name" value="ApbE"/>
    <property type="match status" value="1"/>
</dbReference>
<evidence type="ECO:0000256" key="1">
    <source>
        <dbReference type="ARBA" id="ARBA00001946"/>
    </source>
</evidence>
<evidence type="ECO:0000313" key="12">
    <source>
        <dbReference type="Proteomes" id="UP001277761"/>
    </source>
</evidence>
<evidence type="ECO:0000256" key="2">
    <source>
        <dbReference type="ARBA" id="ARBA00011955"/>
    </source>
</evidence>
<evidence type="ECO:0000256" key="5">
    <source>
        <dbReference type="ARBA" id="ARBA00022679"/>
    </source>
</evidence>
<dbReference type="InterPro" id="IPR024932">
    <property type="entry name" value="ApbE"/>
</dbReference>
<dbReference type="SUPFAM" id="SSF143631">
    <property type="entry name" value="ApbE-like"/>
    <property type="match status" value="1"/>
</dbReference>
<gene>
    <name evidence="11" type="ORF">SK069_17730</name>
</gene>
<evidence type="ECO:0000256" key="10">
    <source>
        <dbReference type="ARBA" id="ARBA00048540"/>
    </source>
</evidence>
<comment type="catalytic activity">
    <reaction evidence="10">
        <text>L-threonyl-[protein] + FAD = FMN-L-threonyl-[protein] + AMP + H(+)</text>
        <dbReference type="Rhea" id="RHEA:36847"/>
        <dbReference type="Rhea" id="RHEA-COMP:11060"/>
        <dbReference type="Rhea" id="RHEA-COMP:11061"/>
        <dbReference type="ChEBI" id="CHEBI:15378"/>
        <dbReference type="ChEBI" id="CHEBI:30013"/>
        <dbReference type="ChEBI" id="CHEBI:57692"/>
        <dbReference type="ChEBI" id="CHEBI:74257"/>
        <dbReference type="ChEBI" id="CHEBI:456215"/>
        <dbReference type="EC" id="2.7.1.180"/>
    </reaction>
</comment>
<keyword evidence="6" id="KW-0479">Metal-binding</keyword>
<keyword evidence="12" id="KW-1185">Reference proteome</keyword>
<keyword evidence="5 11" id="KW-0808">Transferase</keyword>
<dbReference type="InterPro" id="IPR003374">
    <property type="entry name" value="ApbE-like_sf"/>
</dbReference>
<reference evidence="11 12" key="1">
    <citation type="submission" date="2023-11" db="EMBL/GenBank/DDBJ databases">
        <authorList>
            <person name="Xu M."/>
            <person name="Jiang T."/>
        </authorList>
    </citation>
    <scope>NUCLEOTIDE SEQUENCE [LARGE SCALE GENOMIC DNA]</scope>
    <source>
        <strain evidence="11 12">SD</strain>
    </source>
</reference>
<name>A0ABU4VNN7_9ACTN</name>
<evidence type="ECO:0000313" key="11">
    <source>
        <dbReference type="EMBL" id="MDX8153443.1"/>
    </source>
</evidence>
<organism evidence="11 12">
    <name type="scientific">Patulibacter brassicae</name>
    <dbReference type="NCBI Taxonomy" id="1705717"/>
    <lineage>
        <taxon>Bacteria</taxon>
        <taxon>Bacillati</taxon>
        <taxon>Actinomycetota</taxon>
        <taxon>Thermoleophilia</taxon>
        <taxon>Solirubrobacterales</taxon>
        <taxon>Patulibacteraceae</taxon>
        <taxon>Patulibacter</taxon>
    </lineage>
</organism>
<dbReference type="Gene3D" id="3.10.520.10">
    <property type="entry name" value="ApbE-like domains"/>
    <property type="match status" value="1"/>
</dbReference>
<accession>A0ABU4VNN7</accession>
<comment type="cofactor">
    <cofactor evidence="1">
        <name>Mg(2+)</name>
        <dbReference type="ChEBI" id="CHEBI:18420"/>
    </cofactor>
</comment>
<dbReference type="EC" id="2.7.1.180" evidence="2"/>
<comment type="caution">
    <text evidence="11">The sequence shown here is derived from an EMBL/GenBank/DDBJ whole genome shotgun (WGS) entry which is preliminary data.</text>
</comment>